<evidence type="ECO:0000313" key="3">
    <source>
        <dbReference type="EMBL" id="PCH34187.1"/>
    </source>
</evidence>
<proteinExistence type="predicted"/>
<dbReference type="OMA" id="HHFDKPD"/>
<keyword evidence="1 3" id="KW-0808">Transferase</keyword>
<organism evidence="3 4">
    <name type="scientific">Wolfiporia cocos (strain MD-104)</name>
    <name type="common">Brown rot fungus</name>
    <dbReference type="NCBI Taxonomy" id="742152"/>
    <lineage>
        <taxon>Eukaryota</taxon>
        <taxon>Fungi</taxon>
        <taxon>Dikarya</taxon>
        <taxon>Basidiomycota</taxon>
        <taxon>Agaricomycotina</taxon>
        <taxon>Agaricomycetes</taxon>
        <taxon>Polyporales</taxon>
        <taxon>Phaeolaceae</taxon>
        <taxon>Wolfiporia</taxon>
    </lineage>
</organism>
<evidence type="ECO:0000256" key="2">
    <source>
        <dbReference type="SAM" id="MobiDB-lite"/>
    </source>
</evidence>
<dbReference type="OrthoDB" id="3647at2759"/>
<dbReference type="SUPFAM" id="SSF53335">
    <property type="entry name" value="S-adenosyl-L-methionine-dependent methyltransferases"/>
    <property type="match status" value="1"/>
</dbReference>
<evidence type="ECO:0000313" key="4">
    <source>
        <dbReference type="Proteomes" id="UP000218811"/>
    </source>
</evidence>
<sequence>MAHQEHHDHAHHHAHSHAAANKAHFDVQAGEYDNTPGAIEMTANQVAAINKVYPALLNENTTVLDFACGTGLISEHIAPRVHSVLGVDISDAMVEKYNARATKLRLGPEKMRGIVAELKGNEEELEGRKFDVVVCTSAYHHMTSIEEVTRMLTFFLKPGGSLLVSDLYQNSNYAAAFSQPELRDIVAHKGGFHEDTMRKTFEGAGLVDFEMGFAASAILHDVKTDWFLARGVKPTVA</sequence>
<dbReference type="Gene3D" id="3.40.50.150">
    <property type="entry name" value="Vaccinia Virus protein VP39"/>
    <property type="match status" value="1"/>
</dbReference>
<dbReference type="PANTHER" id="PTHR43861">
    <property type="entry name" value="TRANS-ACONITATE 2-METHYLTRANSFERASE-RELATED"/>
    <property type="match status" value="1"/>
</dbReference>
<keyword evidence="3" id="KW-0489">Methyltransferase</keyword>
<accession>A0A2H3JDZ2</accession>
<dbReference type="PANTHER" id="PTHR43861:SF3">
    <property type="entry name" value="PUTATIVE (AFU_ORTHOLOGUE AFUA_2G14390)-RELATED"/>
    <property type="match status" value="1"/>
</dbReference>
<name>A0A2H3JDZ2_WOLCO</name>
<dbReference type="CDD" id="cd02440">
    <property type="entry name" value="AdoMet_MTases"/>
    <property type="match status" value="1"/>
</dbReference>
<protein>
    <submittedName>
        <fullName evidence="3">S-adenosyl-L-methionine-dependent methyltransferase</fullName>
    </submittedName>
</protein>
<evidence type="ECO:0000256" key="1">
    <source>
        <dbReference type="ARBA" id="ARBA00022679"/>
    </source>
</evidence>
<dbReference type="STRING" id="742152.A0A2H3JDZ2"/>
<keyword evidence="4" id="KW-1185">Reference proteome</keyword>
<dbReference type="InterPro" id="IPR029063">
    <property type="entry name" value="SAM-dependent_MTases_sf"/>
</dbReference>
<dbReference type="GO" id="GO:0032259">
    <property type="term" value="P:methylation"/>
    <property type="evidence" value="ECO:0007669"/>
    <property type="project" value="UniProtKB-KW"/>
</dbReference>
<dbReference type="Pfam" id="PF13489">
    <property type="entry name" value="Methyltransf_23"/>
    <property type="match status" value="1"/>
</dbReference>
<reference evidence="3 4" key="1">
    <citation type="journal article" date="2012" name="Science">
        <title>The Paleozoic origin of enzymatic lignin decomposition reconstructed from 31 fungal genomes.</title>
        <authorList>
            <person name="Floudas D."/>
            <person name="Binder M."/>
            <person name="Riley R."/>
            <person name="Barry K."/>
            <person name="Blanchette R.A."/>
            <person name="Henrissat B."/>
            <person name="Martinez A.T."/>
            <person name="Otillar R."/>
            <person name="Spatafora J.W."/>
            <person name="Yadav J.S."/>
            <person name="Aerts A."/>
            <person name="Benoit I."/>
            <person name="Boyd A."/>
            <person name="Carlson A."/>
            <person name="Copeland A."/>
            <person name="Coutinho P.M."/>
            <person name="de Vries R.P."/>
            <person name="Ferreira P."/>
            <person name="Findley K."/>
            <person name="Foster B."/>
            <person name="Gaskell J."/>
            <person name="Glotzer D."/>
            <person name="Gorecki P."/>
            <person name="Heitman J."/>
            <person name="Hesse C."/>
            <person name="Hori C."/>
            <person name="Igarashi K."/>
            <person name="Jurgens J.A."/>
            <person name="Kallen N."/>
            <person name="Kersten P."/>
            <person name="Kohler A."/>
            <person name="Kuees U."/>
            <person name="Kumar T.K.A."/>
            <person name="Kuo A."/>
            <person name="LaButti K."/>
            <person name="Larrondo L.F."/>
            <person name="Lindquist E."/>
            <person name="Ling A."/>
            <person name="Lombard V."/>
            <person name="Lucas S."/>
            <person name="Lundell T."/>
            <person name="Martin R."/>
            <person name="McLaughlin D.J."/>
            <person name="Morgenstern I."/>
            <person name="Morin E."/>
            <person name="Murat C."/>
            <person name="Nagy L.G."/>
            <person name="Nolan M."/>
            <person name="Ohm R.A."/>
            <person name="Patyshakuliyeva A."/>
            <person name="Rokas A."/>
            <person name="Ruiz-Duenas F.J."/>
            <person name="Sabat G."/>
            <person name="Salamov A."/>
            <person name="Samejima M."/>
            <person name="Schmutz J."/>
            <person name="Slot J.C."/>
            <person name="St John F."/>
            <person name="Stenlid J."/>
            <person name="Sun H."/>
            <person name="Sun S."/>
            <person name="Syed K."/>
            <person name="Tsang A."/>
            <person name="Wiebenga A."/>
            <person name="Young D."/>
            <person name="Pisabarro A."/>
            <person name="Eastwood D.C."/>
            <person name="Martin F."/>
            <person name="Cullen D."/>
            <person name="Grigoriev I.V."/>
            <person name="Hibbett D.S."/>
        </authorList>
    </citation>
    <scope>NUCLEOTIDE SEQUENCE [LARGE SCALE GENOMIC DNA]</scope>
    <source>
        <strain evidence="3 4">MD-104</strain>
    </source>
</reference>
<dbReference type="AlphaFoldDB" id="A0A2H3JDZ2"/>
<dbReference type="GO" id="GO:0008168">
    <property type="term" value="F:methyltransferase activity"/>
    <property type="evidence" value="ECO:0007669"/>
    <property type="project" value="UniProtKB-KW"/>
</dbReference>
<dbReference type="Proteomes" id="UP000218811">
    <property type="component" value="Unassembled WGS sequence"/>
</dbReference>
<dbReference type="EMBL" id="KB467831">
    <property type="protein sequence ID" value="PCH34187.1"/>
    <property type="molecule type" value="Genomic_DNA"/>
</dbReference>
<gene>
    <name evidence="3" type="ORF">WOLCODRAFT_135556</name>
</gene>
<feature type="region of interest" description="Disordered" evidence="2">
    <location>
        <begin position="1"/>
        <end position="20"/>
    </location>
</feature>